<protein>
    <submittedName>
        <fullName evidence="1">Uncharacterized protein</fullName>
    </submittedName>
</protein>
<name>A0AA38MPD1_9CUCU</name>
<accession>A0AA38MPD1</accession>
<keyword evidence="2" id="KW-1185">Reference proteome</keyword>
<comment type="caution">
    <text evidence="1">The sequence shown here is derived from an EMBL/GenBank/DDBJ whole genome shotgun (WGS) entry which is preliminary data.</text>
</comment>
<dbReference type="Proteomes" id="UP001168821">
    <property type="component" value="Unassembled WGS sequence"/>
</dbReference>
<organism evidence="1 2">
    <name type="scientific">Zophobas morio</name>
    <dbReference type="NCBI Taxonomy" id="2755281"/>
    <lineage>
        <taxon>Eukaryota</taxon>
        <taxon>Metazoa</taxon>
        <taxon>Ecdysozoa</taxon>
        <taxon>Arthropoda</taxon>
        <taxon>Hexapoda</taxon>
        <taxon>Insecta</taxon>
        <taxon>Pterygota</taxon>
        <taxon>Neoptera</taxon>
        <taxon>Endopterygota</taxon>
        <taxon>Coleoptera</taxon>
        <taxon>Polyphaga</taxon>
        <taxon>Cucujiformia</taxon>
        <taxon>Tenebrionidae</taxon>
        <taxon>Zophobas</taxon>
    </lineage>
</organism>
<dbReference type="EMBL" id="JALNTZ010000002">
    <property type="protein sequence ID" value="KAJ3663144.1"/>
    <property type="molecule type" value="Genomic_DNA"/>
</dbReference>
<gene>
    <name evidence="1" type="ORF">Zmor_007452</name>
</gene>
<evidence type="ECO:0000313" key="1">
    <source>
        <dbReference type="EMBL" id="KAJ3663144.1"/>
    </source>
</evidence>
<evidence type="ECO:0000313" key="2">
    <source>
        <dbReference type="Proteomes" id="UP001168821"/>
    </source>
</evidence>
<proteinExistence type="predicted"/>
<reference evidence="1" key="1">
    <citation type="journal article" date="2023" name="G3 (Bethesda)">
        <title>Whole genome assemblies of Zophobas morio and Tenebrio molitor.</title>
        <authorList>
            <person name="Kaur S."/>
            <person name="Stinson S.A."/>
            <person name="diCenzo G.C."/>
        </authorList>
    </citation>
    <scope>NUCLEOTIDE SEQUENCE</scope>
    <source>
        <strain evidence="1">QUZm001</strain>
    </source>
</reference>
<sequence>MMDGRSRARASLKRNTPRCYILTGGGGSQCDRSCFGWNLPSRRSPSARRRYFRGGEKAAEYFRFLPVEVRTDSGLVMKKCSTSVNDWCLILIMWWPAKSEASDPHLLGQHVLVSLWRKLAELGNCDLSEIFQKREKLRKVPPEVKMKTRGKYCKI</sequence>
<dbReference type="AlphaFoldDB" id="A0AA38MPD1"/>